<gene>
    <name evidence="7" type="ORF">FCM35_KLT05415</name>
</gene>
<dbReference type="OrthoDB" id="1585644at2759"/>
<dbReference type="SMART" id="SM00248">
    <property type="entry name" value="ANK"/>
    <property type="match status" value="2"/>
</dbReference>
<dbReference type="PANTHER" id="PTHR12447">
    <property type="entry name" value="ANKYRIN REPEAT DOMAIN-CONTAINING PROTEIN 13"/>
    <property type="match status" value="1"/>
</dbReference>
<dbReference type="Pfam" id="PF11904">
    <property type="entry name" value="ANKRD13_C"/>
    <property type="match status" value="1"/>
</dbReference>
<dbReference type="GO" id="GO:0012505">
    <property type="term" value="C:endomembrane system"/>
    <property type="evidence" value="ECO:0007669"/>
    <property type="project" value="UniProtKB-SubCell"/>
</dbReference>
<accession>A0A833QUH9</accession>
<keyword evidence="8" id="KW-1185">Reference proteome</keyword>
<feature type="region of interest" description="Disordered" evidence="5">
    <location>
        <begin position="1"/>
        <end position="30"/>
    </location>
</feature>
<evidence type="ECO:0000313" key="8">
    <source>
        <dbReference type="Proteomes" id="UP000623129"/>
    </source>
</evidence>
<dbReference type="PANTHER" id="PTHR12447:SF7">
    <property type="entry name" value="ANKYRIN REPEAT FAMILY PROTEIN"/>
    <property type="match status" value="1"/>
</dbReference>
<dbReference type="Gene3D" id="1.25.40.20">
    <property type="entry name" value="Ankyrin repeat-containing domain"/>
    <property type="match status" value="1"/>
</dbReference>
<dbReference type="InterPro" id="IPR036770">
    <property type="entry name" value="Ankyrin_rpt-contain_sf"/>
</dbReference>
<evidence type="ECO:0000256" key="4">
    <source>
        <dbReference type="PROSITE-ProRule" id="PRU00023"/>
    </source>
</evidence>
<keyword evidence="2" id="KW-0677">Repeat</keyword>
<organism evidence="7 8">
    <name type="scientific">Carex littledalei</name>
    <dbReference type="NCBI Taxonomy" id="544730"/>
    <lineage>
        <taxon>Eukaryota</taxon>
        <taxon>Viridiplantae</taxon>
        <taxon>Streptophyta</taxon>
        <taxon>Embryophyta</taxon>
        <taxon>Tracheophyta</taxon>
        <taxon>Spermatophyta</taxon>
        <taxon>Magnoliopsida</taxon>
        <taxon>Liliopsida</taxon>
        <taxon>Poales</taxon>
        <taxon>Cyperaceae</taxon>
        <taxon>Cyperoideae</taxon>
        <taxon>Cariceae</taxon>
        <taxon>Carex</taxon>
        <taxon>Carex subgen. Euthyceras</taxon>
    </lineage>
</organism>
<dbReference type="PROSITE" id="PS50088">
    <property type="entry name" value="ANK_REPEAT"/>
    <property type="match status" value="1"/>
</dbReference>
<dbReference type="GO" id="GO:0005737">
    <property type="term" value="C:cytoplasm"/>
    <property type="evidence" value="ECO:0007669"/>
    <property type="project" value="TreeGrafter"/>
</dbReference>
<reference evidence="7" key="1">
    <citation type="submission" date="2020-01" db="EMBL/GenBank/DDBJ databases">
        <title>Genome sequence of Kobresia littledalei, the first chromosome-level genome in the family Cyperaceae.</title>
        <authorList>
            <person name="Qu G."/>
        </authorList>
    </citation>
    <scope>NUCLEOTIDE SEQUENCE</scope>
    <source>
        <strain evidence="7">C.B.Clarke</strain>
        <tissue evidence="7">Leaf</tissue>
    </source>
</reference>
<dbReference type="Proteomes" id="UP000623129">
    <property type="component" value="Unassembled WGS sequence"/>
</dbReference>
<comment type="caution">
    <text evidence="7">The sequence shown here is derived from an EMBL/GenBank/DDBJ whole genome shotgun (WGS) entry which is preliminary data.</text>
</comment>
<name>A0A833QUH9_9POAL</name>
<dbReference type="InterPro" id="IPR002110">
    <property type="entry name" value="Ankyrin_rpt"/>
</dbReference>
<dbReference type="Pfam" id="PF12796">
    <property type="entry name" value="Ank_2"/>
    <property type="match status" value="1"/>
</dbReference>
<evidence type="ECO:0000256" key="5">
    <source>
        <dbReference type="SAM" id="MobiDB-lite"/>
    </source>
</evidence>
<feature type="domain" description="Ankyrin repeat" evidence="6">
    <location>
        <begin position="208"/>
        <end position="593"/>
    </location>
</feature>
<dbReference type="InterPro" id="IPR021832">
    <property type="entry name" value="ANKRD13"/>
</dbReference>
<dbReference type="AlphaFoldDB" id="A0A833QUH9"/>
<evidence type="ECO:0000256" key="2">
    <source>
        <dbReference type="ARBA" id="ARBA00022737"/>
    </source>
</evidence>
<evidence type="ECO:0000259" key="6">
    <source>
        <dbReference type="Pfam" id="PF11904"/>
    </source>
</evidence>
<protein>
    <submittedName>
        <fullName evidence="7">Ankyrin repeat domain-containing protein 13C</fullName>
    </submittedName>
</protein>
<evidence type="ECO:0000256" key="3">
    <source>
        <dbReference type="ARBA" id="ARBA00023136"/>
    </source>
</evidence>
<keyword evidence="3" id="KW-0472">Membrane</keyword>
<dbReference type="InterPro" id="IPR055285">
    <property type="entry name" value="ANKRD13_C"/>
</dbReference>
<sequence length="614" mass="69025">MATEVKPQNQKGQHHKTTNAAAPPTLNPSDYSHSPAHHFVLLNNGARLSALLASLPSLSHPSSILSLADSSRESSLAATVSAILDRRDVPGNDTPLHLAVRLNRPHLASLLLQAGADPSLQNASGWSPLHLAISLDHHRLAKLMLKHYRLIAWAKLRRRLHLLLPALKQMQDSYLEISFRLESPIVPFLSRAAPSDTCRVWKRGGNVRADVSFAGFDGLRSRRSERSFVFLASPEDPKLPIGSLLVLHHGRREVNDLFSGMEDTESDDELIADSTACRPGLNITSAELVPRTSWRGKEKTELVAGTWKARSYDLNNILFTFKTLQSEESNNNIATNNVDHDDNNNDDDDVILEEDDVMMPLRIREDDGEFLVADIVPPRRSCYEPRRRSRVAEEVDVGRRRRSVDMAVPPPRLKEERNRWEKKVKCKEKETVKSLRPTVWLTEEFPLKIEEILPLLDILSNGVRAVRRLRELLTNKFPPGTFPVKVAIPVVPTIRVVVTFTKFVPLQPELFFTPLSSPSFLERKEEKDERLKQKKKETSNRASSWLKWATSSNNSQNKSTLCRSKSVSPSEATTVSAGTAETIDAFLIPSNYSWVSIGSRNQEMKKSSSRKGKI</sequence>
<proteinExistence type="predicted"/>
<dbReference type="SUPFAM" id="SSF48403">
    <property type="entry name" value="Ankyrin repeat"/>
    <property type="match status" value="1"/>
</dbReference>
<evidence type="ECO:0000256" key="1">
    <source>
        <dbReference type="ARBA" id="ARBA00004308"/>
    </source>
</evidence>
<keyword evidence="4" id="KW-0040">ANK repeat</keyword>
<evidence type="ECO:0000313" key="7">
    <source>
        <dbReference type="EMBL" id="KAF3330084.1"/>
    </source>
</evidence>
<comment type="subcellular location">
    <subcellularLocation>
        <location evidence="1">Endomembrane system</location>
    </subcellularLocation>
</comment>
<feature type="compositionally biased region" description="Basic and acidic residues" evidence="5">
    <location>
        <begin position="523"/>
        <end position="539"/>
    </location>
</feature>
<feature type="region of interest" description="Disordered" evidence="5">
    <location>
        <begin position="523"/>
        <end position="571"/>
    </location>
</feature>
<feature type="repeat" description="ANK" evidence="4">
    <location>
        <begin position="91"/>
        <end position="123"/>
    </location>
</feature>
<feature type="compositionally biased region" description="Polar residues" evidence="5">
    <location>
        <begin position="1"/>
        <end position="11"/>
    </location>
</feature>
<dbReference type="EMBL" id="SWLB01000014">
    <property type="protein sequence ID" value="KAF3330084.1"/>
    <property type="molecule type" value="Genomic_DNA"/>
</dbReference>
<dbReference type="PROSITE" id="PS50297">
    <property type="entry name" value="ANK_REP_REGION"/>
    <property type="match status" value="1"/>
</dbReference>
<feature type="compositionally biased region" description="Polar residues" evidence="5">
    <location>
        <begin position="549"/>
        <end position="571"/>
    </location>
</feature>